<dbReference type="PANTHER" id="PTHR43791:SF35">
    <property type="entry name" value="MAJOR FACILITATOR SUPERFAMILY (MFS) PROFILE DOMAIN-CONTAINING PROTEIN"/>
    <property type="match status" value="1"/>
</dbReference>
<dbReference type="AlphaFoldDB" id="A0A6A6F841"/>
<dbReference type="InterPro" id="IPR020846">
    <property type="entry name" value="MFS_dom"/>
</dbReference>
<gene>
    <name evidence="8" type="ORF">CERZMDRAFT_122356</name>
</gene>
<feature type="domain" description="Major facilitator superfamily (MFS) profile" evidence="7">
    <location>
        <begin position="78"/>
        <end position="490"/>
    </location>
</feature>
<evidence type="ECO:0000256" key="1">
    <source>
        <dbReference type="ARBA" id="ARBA00004141"/>
    </source>
</evidence>
<sequence length="520" mass="58787">MQTTFRHTWRFPSLIRANIRIRDVAGSPAKLTRDADKNQPTTGQAAKILINYIAANPHLTSWTEDEENRLRRKVDWRLMPILCLIYGMHYYDKAMISQAALFGIRQELQLESGTRFSMASAIFYLGFMVGAYPVMFLAQKFPIERVAAGIVVLWGACVLTTPACVSYRGLYTQRFFLGFLESGVSPMWMVIVGSWYKKNEQALRLGIWYSTTGYVSIFSPLVNYGLGHIEGPLSNWTYMYFFAGSCTIVIGFVALFVLQPDPITANYLCERERYILFARLRTNNSGIRNQNWRKEQVTELFCDLKFWLVFFMAACGMVNNGVVSTFMPQVVSGWGYSPLTTLLLMVPAGAYAGTLVVLSTYCAMKFDHIRTWLILAAQILTTLSNILLWQLPRDAQGGLLFALYILPSTSATYAILMGLQIANTAGYTKRALASSGVYIGYCLGNFIGPLVFLAREKPRYPTGFIITFVTAAATGLMGIAYRLVCQYDNRQRDREGVHEGFDHAFEDPTDKVNKQFRYIF</sequence>
<keyword evidence="5 6" id="KW-0472">Membrane</keyword>
<accession>A0A6A6F841</accession>
<reference evidence="8" key="1">
    <citation type="journal article" date="2020" name="Stud. Mycol.">
        <title>101 Dothideomycetes genomes: a test case for predicting lifestyles and emergence of pathogens.</title>
        <authorList>
            <person name="Haridas S."/>
            <person name="Albert R."/>
            <person name="Binder M."/>
            <person name="Bloem J."/>
            <person name="Labutti K."/>
            <person name="Salamov A."/>
            <person name="Andreopoulos B."/>
            <person name="Baker S."/>
            <person name="Barry K."/>
            <person name="Bills G."/>
            <person name="Bluhm B."/>
            <person name="Cannon C."/>
            <person name="Castanera R."/>
            <person name="Culley D."/>
            <person name="Daum C."/>
            <person name="Ezra D."/>
            <person name="Gonzalez J."/>
            <person name="Henrissat B."/>
            <person name="Kuo A."/>
            <person name="Liang C."/>
            <person name="Lipzen A."/>
            <person name="Lutzoni F."/>
            <person name="Magnuson J."/>
            <person name="Mondo S."/>
            <person name="Nolan M."/>
            <person name="Ohm R."/>
            <person name="Pangilinan J."/>
            <person name="Park H.-J."/>
            <person name="Ramirez L."/>
            <person name="Alfaro M."/>
            <person name="Sun H."/>
            <person name="Tritt A."/>
            <person name="Yoshinaga Y."/>
            <person name="Zwiers L.-H."/>
            <person name="Turgeon B."/>
            <person name="Goodwin S."/>
            <person name="Spatafora J."/>
            <person name="Crous P."/>
            <person name="Grigoriev I."/>
        </authorList>
    </citation>
    <scope>NUCLEOTIDE SEQUENCE</scope>
    <source>
        <strain evidence="8">SCOH1-5</strain>
    </source>
</reference>
<keyword evidence="2" id="KW-0813">Transport</keyword>
<proteinExistence type="predicted"/>
<name>A0A6A6F841_9PEZI</name>
<evidence type="ECO:0000313" key="8">
    <source>
        <dbReference type="EMBL" id="KAF2208717.1"/>
    </source>
</evidence>
<protein>
    <recommendedName>
        <fullName evidence="7">Major facilitator superfamily (MFS) profile domain-containing protein</fullName>
    </recommendedName>
</protein>
<evidence type="ECO:0000313" key="9">
    <source>
        <dbReference type="Proteomes" id="UP000799539"/>
    </source>
</evidence>
<feature type="transmembrane region" description="Helical" evidence="6">
    <location>
        <begin position="74"/>
        <end position="91"/>
    </location>
</feature>
<organism evidence="8 9">
    <name type="scientific">Cercospora zeae-maydis SCOH1-5</name>
    <dbReference type="NCBI Taxonomy" id="717836"/>
    <lineage>
        <taxon>Eukaryota</taxon>
        <taxon>Fungi</taxon>
        <taxon>Dikarya</taxon>
        <taxon>Ascomycota</taxon>
        <taxon>Pezizomycotina</taxon>
        <taxon>Dothideomycetes</taxon>
        <taxon>Dothideomycetidae</taxon>
        <taxon>Mycosphaerellales</taxon>
        <taxon>Mycosphaerellaceae</taxon>
        <taxon>Cercospora</taxon>
    </lineage>
</organism>
<feature type="transmembrane region" description="Helical" evidence="6">
    <location>
        <begin position="306"/>
        <end position="327"/>
    </location>
</feature>
<keyword evidence="3 6" id="KW-0812">Transmembrane</keyword>
<evidence type="ECO:0000256" key="4">
    <source>
        <dbReference type="ARBA" id="ARBA00022989"/>
    </source>
</evidence>
<evidence type="ECO:0000256" key="5">
    <source>
        <dbReference type="ARBA" id="ARBA00023136"/>
    </source>
</evidence>
<dbReference type="PROSITE" id="PS50850">
    <property type="entry name" value="MFS"/>
    <property type="match status" value="1"/>
</dbReference>
<feature type="transmembrane region" description="Helical" evidence="6">
    <location>
        <begin position="175"/>
        <end position="195"/>
    </location>
</feature>
<comment type="subcellular location">
    <subcellularLocation>
        <location evidence="1">Membrane</location>
        <topology evidence="1">Multi-pass membrane protein</topology>
    </subcellularLocation>
</comment>
<feature type="transmembrane region" description="Helical" evidence="6">
    <location>
        <begin position="146"/>
        <end position="169"/>
    </location>
</feature>
<evidence type="ECO:0000256" key="2">
    <source>
        <dbReference type="ARBA" id="ARBA00022448"/>
    </source>
</evidence>
<evidence type="ECO:0000256" key="6">
    <source>
        <dbReference type="SAM" id="Phobius"/>
    </source>
</evidence>
<feature type="transmembrane region" description="Helical" evidence="6">
    <location>
        <begin position="207"/>
        <end position="226"/>
    </location>
</feature>
<feature type="transmembrane region" description="Helical" evidence="6">
    <location>
        <begin position="238"/>
        <end position="258"/>
    </location>
</feature>
<dbReference type="Gene3D" id="1.20.1250.20">
    <property type="entry name" value="MFS general substrate transporter like domains"/>
    <property type="match status" value="2"/>
</dbReference>
<keyword evidence="9" id="KW-1185">Reference proteome</keyword>
<dbReference type="Pfam" id="PF07690">
    <property type="entry name" value="MFS_1"/>
    <property type="match status" value="1"/>
</dbReference>
<feature type="transmembrane region" description="Helical" evidence="6">
    <location>
        <begin position="431"/>
        <end position="452"/>
    </location>
</feature>
<dbReference type="InterPro" id="IPR011701">
    <property type="entry name" value="MFS"/>
</dbReference>
<dbReference type="SUPFAM" id="SSF103473">
    <property type="entry name" value="MFS general substrate transporter"/>
    <property type="match status" value="1"/>
</dbReference>
<dbReference type="Proteomes" id="UP000799539">
    <property type="component" value="Unassembled WGS sequence"/>
</dbReference>
<feature type="transmembrane region" description="Helical" evidence="6">
    <location>
        <begin position="397"/>
        <end position="419"/>
    </location>
</feature>
<feature type="transmembrane region" description="Helical" evidence="6">
    <location>
        <begin position="464"/>
        <end position="484"/>
    </location>
</feature>
<feature type="transmembrane region" description="Helical" evidence="6">
    <location>
        <begin position="371"/>
        <end position="391"/>
    </location>
</feature>
<feature type="transmembrane region" description="Helical" evidence="6">
    <location>
        <begin position="339"/>
        <end position="364"/>
    </location>
</feature>
<dbReference type="OrthoDB" id="1932925at2759"/>
<dbReference type="InterPro" id="IPR036259">
    <property type="entry name" value="MFS_trans_sf"/>
</dbReference>
<dbReference type="EMBL" id="ML992692">
    <property type="protein sequence ID" value="KAF2208717.1"/>
    <property type="molecule type" value="Genomic_DNA"/>
</dbReference>
<keyword evidence="4 6" id="KW-1133">Transmembrane helix</keyword>
<dbReference type="GO" id="GO:0022857">
    <property type="term" value="F:transmembrane transporter activity"/>
    <property type="evidence" value="ECO:0007669"/>
    <property type="project" value="InterPro"/>
</dbReference>
<feature type="transmembrane region" description="Helical" evidence="6">
    <location>
        <begin position="116"/>
        <end position="134"/>
    </location>
</feature>
<evidence type="ECO:0000259" key="7">
    <source>
        <dbReference type="PROSITE" id="PS50850"/>
    </source>
</evidence>
<dbReference type="PANTHER" id="PTHR43791">
    <property type="entry name" value="PERMEASE-RELATED"/>
    <property type="match status" value="1"/>
</dbReference>
<dbReference type="GO" id="GO:0016020">
    <property type="term" value="C:membrane"/>
    <property type="evidence" value="ECO:0007669"/>
    <property type="project" value="UniProtKB-SubCell"/>
</dbReference>
<evidence type="ECO:0000256" key="3">
    <source>
        <dbReference type="ARBA" id="ARBA00022692"/>
    </source>
</evidence>